<name>A0AAV4HV11_9GAST</name>
<gene>
    <name evidence="2" type="ORF">ElyMa_002834400</name>
</gene>
<protein>
    <submittedName>
        <fullName evidence="2">Uncharacterized protein</fullName>
    </submittedName>
</protein>
<feature type="region of interest" description="Disordered" evidence="1">
    <location>
        <begin position="69"/>
        <end position="97"/>
    </location>
</feature>
<keyword evidence="3" id="KW-1185">Reference proteome</keyword>
<feature type="compositionally biased region" description="Basic and acidic residues" evidence="1">
    <location>
        <begin position="69"/>
        <end position="88"/>
    </location>
</feature>
<sequence>MYNILKADENYKRRATWLEPAPTPIACIEYIGHYPGAAPHGNAKTTREPYTRTDPSVLDAIKKASNTIKPREIYEQLKRKPTEDERPKNLRQVQNTK</sequence>
<dbReference type="AlphaFoldDB" id="A0AAV4HV11"/>
<evidence type="ECO:0000313" key="2">
    <source>
        <dbReference type="EMBL" id="GFS01276.1"/>
    </source>
</evidence>
<comment type="caution">
    <text evidence="2">The sequence shown here is derived from an EMBL/GenBank/DDBJ whole genome shotgun (WGS) entry which is preliminary data.</text>
</comment>
<dbReference type="EMBL" id="BMAT01005875">
    <property type="protein sequence ID" value="GFS01276.1"/>
    <property type="molecule type" value="Genomic_DNA"/>
</dbReference>
<reference evidence="2 3" key="1">
    <citation type="journal article" date="2021" name="Elife">
        <title>Chloroplast acquisition without the gene transfer in kleptoplastic sea slugs, Plakobranchus ocellatus.</title>
        <authorList>
            <person name="Maeda T."/>
            <person name="Takahashi S."/>
            <person name="Yoshida T."/>
            <person name="Shimamura S."/>
            <person name="Takaki Y."/>
            <person name="Nagai Y."/>
            <person name="Toyoda A."/>
            <person name="Suzuki Y."/>
            <person name="Arimoto A."/>
            <person name="Ishii H."/>
            <person name="Satoh N."/>
            <person name="Nishiyama T."/>
            <person name="Hasebe M."/>
            <person name="Maruyama T."/>
            <person name="Minagawa J."/>
            <person name="Obokata J."/>
            <person name="Shigenobu S."/>
        </authorList>
    </citation>
    <scope>NUCLEOTIDE SEQUENCE [LARGE SCALE GENOMIC DNA]</scope>
</reference>
<accession>A0AAV4HV11</accession>
<evidence type="ECO:0000313" key="3">
    <source>
        <dbReference type="Proteomes" id="UP000762676"/>
    </source>
</evidence>
<evidence type="ECO:0000256" key="1">
    <source>
        <dbReference type="SAM" id="MobiDB-lite"/>
    </source>
</evidence>
<dbReference type="Proteomes" id="UP000762676">
    <property type="component" value="Unassembled WGS sequence"/>
</dbReference>
<organism evidence="2 3">
    <name type="scientific">Elysia marginata</name>
    <dbReference type="NCBI Taxonomy" id="1093978"/>
    <lineage>
        <taxon>Eukaryota</taxon>
        <taxon>Metazoa</taxon>
        <taxon>Spiralia</taxon>
        <taxon>Lophotrochozoa</taxon>
        <taxon>Mollusca</taxon>
        <taxon>Gastropoda</taxon>
        <taxon>Heterobranchia</taxon>
        <taxon>Euthyneura</taxon>
        <taxon>Panpulmonata</taxon>
        <taxon>Sacoglossa</taxon>
        <taxon>Placobranchoidea</taxon>
        <taxon>Plakobranchidae</taxon>
        <taxon>Elysia</taxon>
    </lineage>
</organism>
<proteinExistence type="predicted"/>